<proteinExistence type="predicted"/>
<sequence>MATPGKSRSQSPNRRHLGSKEPEAKRSAQRIGNLVSQLMSRRGYAQAAANDQFLGVIAELVGPGIANEVTVGKLNRGVLKVFASDSVTIQELTFQKRAILRRIQSSLPDAKVNDIRFAVLTK</sequence>
<dbReference type="InterPro" id="IPR007922">
    <property type="entry name" value="DciA-like"/>
</dbReference>
<comment type="caution">
    <text evidence="2">The sequence shown here is derived from an EMBL/GenBank/DDBJ whole genome shotgun (WGS) entry which is preliminary data.</text>
</comment>
<gene>
    <name evidence="2" type="ORF">QTN89_00300</name>
</gene>
<accession>A0ABT7PC20</accession>
<dbReference type="PANTHER" id="PTHR36456">
    <property type="entry name" value="UPF0232 PROTEIN SCO3875"/>
    <property type="match status" value="1"/>
</dbReference>
<feature type="region of interest" description="Disordered" evidence="1">
    <location>
        <begin position="1"/>
        <end position="29"/>
    </location>
</feature>
<evidence type="ECO:0000256" key="1">
    <source>
        <dbReference type="SAM" id="MobiDB-lite"/>
    </source>
</evidence>
<organism evidence="2 3">
    <name type="scientific">Roseiconus lacunae</name>
    <dbReference type="NCBI Taxonomy" id="2605694"/>
    <lineage>
        <taxon>Bacteria</taxon>
        <taxon>Pseudomonadati</taxon>
        <taxon>Planctomycetota</taxon>
        <taxon>Planctomycetia</taxon>
        <taxon>Pirellulales</taxon>
        <taxon>Pirellulaceae</taxon>
        <taxon>Roseiconus</taxon>
    </lineage>
</organism>
<dbReference type="Proteomes" id="UP001239462">
    <property type="component" value="Unassembled WGS sequence"/>
</dbReference>
<dbReference type="EMBL" id="JASZZN010000001">
    <property type="protein sequence ID" value="MDM4013849.1"/>
    <property type="molecule type" value="Genomic_DNA"/>
</dbReference>
<keyword evidence="3" id="KW-1185">Reference proteome</keyword>
<evidence type="ECO:0000313" key="2">
    <source>
        <dbReference type="EMBL" id="MDM4013849.1"/>
    </source>
</evidence>
<reference evidence="2 3" key="1">
    <citation type="submission" date="2023-06" db="EMBL/GenBank/DDBJ databases">
        <title>Roseiconus lacunae JC819 isolated from Gulf of Mannar region, Tamil Nadu.</title>
        <authorList>
            <person name="Pk S."/>
            <person name="Ch S."/>
            <person name="Ch V.R."/>
        </authorList>
    </citation>
    <scope>NUCLEOTIDE SEQUENCE [LARGE SCALE GENOMIC DNA]</scope>
    <source>
        <strain evidence="2 3">JC819</strain>
    </source>
</reference>
<feature type="compositionally biased region" description="Polar residues" evidence="1">
    <location>
        <begin position="1"/>
        <end position="12"/>
    </location>
</feature>
<dbReference type="Pfam" id="PF05258">
    <property type="entry name" value="DciA"/>
    <property type="match status" value="1"/>
</dbReference>
<name>A0ABT7PC20_9BACT</name>
<dbReference type="RefSeq" id="WP_149495242.1">
    <property type="nucleotide sequence ID" value="NZ_CP141221.1"/>
</dbReference>
<evidence type="ECO:0000313" key="3">
    <source>
        <dbReference type="Proteomes" id="UP001239462"/>
    </source>
</evidence>
<protein>
    <submittedName>
        <fullName evidence="2">DUF721 domain-containing protein</fullName>
    </submittedName>
</protein>
<dbReference type="PANTHER" id="PTHR36456:SF1">
    <property type="entry name" value="UPF0232 PROTEIN SCO3875"/>
    <property type="match status" value="1"/>
</dbReference>